<dbReference type="InterPro" id="IPR032687">
    <property type="entry name" value="AraC-type_N"/>
</dbReference>
<keyword evidence="6" id="KW-1185">Reference proteome</keyword>
<keyword evidence="3" id="KW-0804">Transcription</keyword>
<protein>
    <submittedName>
        <fullName evidence="5">AraC family transcriptional regulator</fullName>
    </submittedName>
</protein>
<dbReference type="SMART" id="SM00342">
    <property type="entry name" value="HTH_ARAC"/>
    <property type="match status" value="1"/>
</dbReference>
<sequence length="346" mass="38278">MLRERAHTRGERVEGRQRVGALAGIPVILDEMGKEAAAVIARAGINPDVLRNPENFLSFTEVGRLLQACVTATDCQHFGFLVGRRSTTASLGLVGRLMRNAPTLGQAIRDICVNQKYYVQGAVTYLALQGETAFWGYAVYFQGMQAREQLVDGATAVGVSMFRELSGVSPDAVLSLRQPPRDVEPYRQFYGYVPQFGAEQNAIVFPARLLAAPVQGADRQLRRILEASVAKYWAAKKPSVSEQAIRLLRAAIIFDRASLEEVAGDLGMQARTVNRRLKEEGTTFRDLLNKARFDVAREMLMGTRMPVTDVALAMGYADASTFNHAFQRWAGMAPSEWRGHPEVKQL</sequence>
<evidence type="ECO:0000256" key="3">
    <source>
        <dbReference type="ARBA" id="ARBA00023163"/>
    </source>
</evidence>
<dbReference type="Gene3D" id="1.10.10.60">
    <property type="entry name" value="Homeodomain-like"/>
    <property type="match status" value="1"/>
</dbReference>
<comment type="caution">
    <text evidence="5">The sequence shown here is derived from an EMBL/GenBank/DDBJ whole genome shotgun (WGS) entry which is preliminary data.</text>
</comment>
<dbReference type="Pfam" id="PF12833">
    <property type="entry name" value="HTH_18"/>
    <property type="match status" value="1"/>
</dbReference>
<evidence type="ECO:0000313" key="5">
    <source>
        <dbReference type="EMBL" id="TXL76753.1"/>
    </source>
</evidence>
<keyword evidence="1" id="KW-0805">Transcription regulation</keyword>
<gene>
    <name evidence="5" type="ORF">FHP25_11215</name>
</gene>
<evidence type="ECO:0000256" key="1">
    <source>
        <dbReference type="ARBA" id="ARBA00023015"/>
    </source>
</evidence>
<dbReference type="AlphaFoldDB" id="A0A5C8PPV4"/>
<dbReference type="Proteomes" id="UP000321638">
    <property type="component" value="Unassembled WGS sequence"/>
</dbReference>
<organism evidence="5 6">
    <name type="scientific">Vineibacter terrae</name>
    <dbReference type="NCBI Taxonomy" id="2586908"/>
    <lineage>
        <taxon>Bacteria</taxon>
        <taxon>Pseudomonadati</taxon>
        <taxon>Pseudomonadota</taxon>
        <taxon>Alphaproteobacteria</taxon>
        <taxon>Hyphomicrobiales</taxon>
        <taxon>Vineibacter</taxon>
    </lineage>
</organism>
<feature type="domain" description="HTH araC/xylS-type" evidence="4">
    <location>
        <begin position="242"/>
        <end position="340"/>
    </location>
</feature>
<evidence type="ECO:0000259" key="4">
    <source>
        <dbReference type="PROSITE" id="PS01124"/>
    </source>
</evidence>
<dbReference type="SUPFAM" id="SSF46689">
    <property type="entry name" value="Homeodomain-like"/>
    <property type="match status" value="1"/>
</dbReference>
<evidence type="ECO:0000256" key="2">
    <source>
        <dbReference type="ARBA" id="ARBA00023125"/>
    </source>
</evidence>
<accession>A0A5C8PPV4</accession>
<reference evidence="5 6" key="1">
    <citation type="submission" date="2019-06" db="EMBL/GenBank/DDBJ databases">
        <title>New taxonomy in bacterial strain CC-CFT640, isolated from vineyard.</title>
        <authorList>
            <person name="Lin S.-Y."/>
            <person name="Tsai C.-F."/>
            <person name="Young C.-C."/>
        </authorList>
    </citation>
    <scope>NUCLEOTIDE SEQUENCE [LARGE SCALE GENOMIC DNA]</scope>
    <source>
        <strain evidence="5 6">CC-CFT640</strain>
    </source>
</reference>
<dbReference type="PANTHER" id="PTHR47894">
    <property type="entry name" value="HTH-TYPE TRANSCRIPTIONAL REGULATOR GADX"/>
    <property type="match status" value="1"/>
</dbReference>
<dbReference type="PRINTS" id="PR00032">
    <property type="entry name" value="HTHARAC"/>
</dbReference>
<dbReference type="Pfam" id="PF12625">
    <property type="entry name" value="Arabinose_bd"/>
    <property type="match status" value="1"/>
</dbReference>
<dbReference type="PANTHER" id="PTHR47894:SF4">
    <property type="entry name" value="HTH-TYPE TRANSCRIPTIONAL REGULATOR GADX"/>
    <property type="match status" value="1"/>
</dbReference>
<dbReference type="InterPro" id="IPR018060">
    <property type="entry name" value="HTH_AraC"/>
</dbReference>
<dbReference type="OrthoDB" id="9805730at2"/>
<dbReference type="EMBL" id="VDUZ01000010">
    <property type="protein sequence ID" value="TXL76753.1"/>
    <property type="molecule type" value="Genomic_DNA"/>
</dbReference>
<dbReference type="PROSITE" id="PS01124">
    <property type="entry name" value="HTH_ARAC_FAMILY_2"/>
    <property type="match status" value="1"/>
</dbReference>
<keyword evidence="2" id="KW-0238">DNA-binding</keyword>
<dbReference type="GO" id="GO:0005829">
    <property type="term" value="C:cytosol"/>
    <property type="evidence" value="ECO:0007669"/>
    <property type="project" value="TreeGrafter"/>
</dbReference>
<proteinExistence type="predicted"/>
<evidence type="ECO:0000313" key="6">
    <source>
        <dbReference type="Proteomes" id="UP000321638"/>
    </source>
</evidence>
<dbReference type="InterPro" id="IPR009057">
    <property type="entry name" value="Homeodomain-like_sf"/>
</dbReference>
<dbReference type="InterPro" id="IPR020449">
    <property type="entry name" value="Tscrpt_reg_AraC-type_HTH"/>
</dbReference>
<name>A0A5C8PPV4_9HYPH</name>
<dbReference type="GO" id="GO:0003700">
    <property type="term" value="F:DNA-binding transcription factor activity"/>
    <property type="evidence" value="ECO:0007669"/>
    <property type="project" value="InterPro"/>
</dbReference>
<dbReference type="GO" id="GO:0000976">
    <property type="term" value="F:transcription cis-regulatory region binding"/>
    <property type="evidence" value="ECO:0007669"/>
    <property type="project" value="TreeGrafter"/>
</dbReference>